<gene>
    <name evidence="2" type="ORF">Thi970DRAFT_01496</name>
</gene>
<dbReference type="SUPFAM" id="SSF53756">
    <property type="entry name" value="UDP-Glycosyltransferase/glycogen phosphorylase"/>
    <property type="match status" value="1"/>
</dbReference>
<evidence type="ECO:0000259" key="1">
    <source>
        <dbReference type="Pfam" id="PF13579"/>
    </source>
</evidence>
<keyword evidence="3" id="KW-1185">Reference proteome</keyword>
<reference evidence="2 3" key="2">
    <citation type="submission" date="2011-11" db="EMBL/GenBank/DDBJ databases">
        <authorList>
            <consortium name="US DOE Joint Genome Institute"/>
            <person name="Lucas S."/>
            <person name="Han J."/>
            <person name="Lapidus A."/>
            <person name="Cheng J.-F."/>
            <person name="Goodwin L."/>
            <person name="Pitluck S."/>
            <person name="Peters L."/>
            <person name="Ovchinnikova G."/>
            <person name="Zhang X."/>
            <person name="Detter J.C."/>
            <person name="Han C."/>
            <person name="Tapia R."/>
            <person name="Land M."/>
            <person name="Hauser L."/>
            <person name="Kyrpides N."/>
            <person name="Ivanova N."/>
            <person name="Pagani I."/>
            <person name="Vogl K."/>
            <person name="Liu Z."/>
            <person name="Overmann J."/>
            <person name="Frigaard N.-U."/>
            <person name="Bryant D."/>
            <person name="Woyke T."/>
        </authorList>
    </citation>
    <scope>NUCLEOTIDE SEQUENCE [LARGE SCALE GENOMIC DNA]</scope>
    <source>
        <strain evidence="2 3">970</strain>
    </source>
</reference>
<evidence type="ECO:0000313" key="2">
    <source>
        <dbReference type="EMBL" id="EIC21294.1"/>
    </source>
</evidence>
<keyword evidence="2" id="KW-0808">Transferase</keyword>
<reference evidence="3" key="1">
    <citation type="submission" date="2011-06" db="EMBL/GenBank/DDBJ databases">
        <authorList>
            <consortium name="US DOE Joint Genome Institute (JGI-PGF)"/>
            <person name="Lucas S."/>
            <person name="Han J."/>
            <person name="Lapidus A."/>
            <person name="Cheng J.-F."/>
            <person name="Goodwin L."/>
            <person name="Pitluck S."/>
            <person name="Peters L."/>
            <person name="Land M.L."/>
            <person name="Hauser L."/>
            <person name="Vogl K."/>
            <person name="Liu Z."/>
            <person name="Overmann J."/>
            <person name="Frigaard N.-U."/>
            <person name="Bryant D.A."/>
            <person name="Woyke T.J."/>
        </authorList>
    </citation>
    <scope>NUCLEOTIDE SEQUENCE [LARGE SCALE GENOMIC DNA]</scope>
    <source>
        <strain evidence="3">970</strain>
    </source>
</reference>
<dbReference type="RefSeq" id="WP_009147880.1">
    <property type="nucleotide sequence ID" value="NZ_CP121471.1"/>
</dbReference>
<dbReference type="EMBL" id="JH603169">
    <property type="protein sequence ID" value="EIC21294.1"/>
    <property type="molecule type" value="Genomic_DNA"/>
</dbReference>
<dbReference type="Proteomes" id="UP000002964">
    <property type="component" value="Unassembled WGS sequence"/>
</dbReference>
<dbReference type="Pfam" id="PF13692">
    <property type="entry name" value="Glyco_trans_1_4"/>
    <property type="match status" value="1"/>
</dbReference>
<dbReference type="InterPro" id="IPR050194">
    <property type="entry name" value="Glycosyltransferase_grp1"/>
</dbReference>
<feature type="domain" description="Glycosyltransferase subfamily 4-like N-terminal" evidence="1">
    <location>
        <begin position="24"/>
        <end position="178"/>
    </location>
</feature>
<dbReference type="OrthoDB" id="258796at2"/>
<sequence length="369" mass="41092">MRILILSKRQYTSRDLLDDRYGRLRELPLALADLCHDLRGVCLSYRPRDEGRYEDIQNDARVIWQACNAHRLLPFGRNSYWNQIQVLADSWRPDVVLACSDALHAVLGERLARKLGAALVIDLYDNFESFQSSRLPGLRSAFRRAVRGADGVVCISKPLAGLVRDRYGYHGPLAVIENAVPAGLFHPHDRLVCRRALALPEAARLIGTAGALTRNRGIEVLFRAFEHLGRRRADVHLVLAGPRDKSLRLPCGDHVHDLGCLAPDQVPNLLSALDVGVICNRDSAFGRYCFPQKFYEMVACGIPVVAAATGSMADLLRDWPGHLYAPDDPESLAGALNAQLDDPQRLPFHAPCWHDLAKRLECLIQDSCS</sequence>
<dbReference type="InterPro" id="IPR028098">
    <property type="entry name" value="Glyco_trans_4-like_N"/>
</dbReference>
<protein>
    <submittedName>
        <fullName evidence="2">Glycosyltransferase</fullName>
    </submittedName>
</protein>
<proteinExistence type="predicted"/>
<dbReference type="PANTHER" id="PTHR45947">
    <property type="entry name" value="SULFOQUINOVOSYL TRANSFERASE SQD2"/>
    <property type="match status" value="1"/>
</dbReference>
<dbReference type="CDD" id="cd03801">
    <property type="entry name" value="GT4_PimA-like"/>
    <property type="match status" value="1"/>
</dbReference>
<evidence type="ECO:0000313" key="3">
    <source>
        <dbReference type="Proteomes" id="UP000002964"/>
    </source>
</evidence>
<dbReference type="PANTHER" id="PTHR45947:SF3">
    <property type="entry name" value="SULFOQUINOVOSYL TRANSFERASE SQD2"/>
    <property type="match status" value="1"/>
</dbReference>
<dbReference type="STRING" id="631362.Thi970DRAFT_01496"/>
<dbReference type="Pfam" id="PF13579">
    <property type="entry name" value="Glyco_trans_4_4"/>
    <property type="match status" value="1"/>
</dbReference>
<dbReference type="GO" id="GO:0016757">
    <property type="term" value="F:glycosyltransferase activity"/>
    <property type="evidence" value="ECO:0007669"/>
    <property type="project" value="TreeGrafter"/>
</dbReference>
<dbReference type="HOGENOM" id="CLU_009583_2_4_6"/>
<dbReference type="Gene3D" id="3.40.50.2000">
    <property type="entry name" value="Glycogen Phosphorylase B"/>
    <property type="match status" value="2"/>
</dbReference>
<dbReference type="eggNOG" id="COG0438">
    <property type="taxonomic scope" value="Bacteria"/>
</dbReference>
<accession>H8Z0J3</accession>
<name>H8Z0J3_9GAMM</name>
<organism evidence="2 3">
    <name type="scientific">Thiorhodovibrio frisius</name>
    <dbReference type="NCBI Taxonomy" id="631362"/>
    <lineage>
        <taxon>Bacteria</taxon>
        <taxon>Pseudomonadati</taxon>
        <taxon>Pseudomonadota</taxon>
        <taxon>Gammaproteobacteria</taxon>
        <taxon>Chromatiales</taxon>
        <taxon>Chromatiaceae</taxon>
        <taxon>Thiorhodovibrio</taxon>
    </lineage>
</organism>
<dbReference type="AlphaFoldDB" id="H8Z0J3"/>